<accession>A0A382X0J6</accession>
<protein>
    <recommendedName>
        <fullName evidence="2">Beta-lactamase-related domain-containing protein</fullName>
    </recommendedName>
</protein>
<dbReference type="GO" id="GO:0016787">
    <property type="term" value="F:hydrolase activity"/>
    <property type="evidence" value="ECO:0007669"/>
    <property type="project" value="UniProtKB-KW"/>
</dbReference>
<dbReference type="InterPro" id="IPR012338">
    <property type="entry name" value="Beta-lactam/transpept-like"/>
</dbReference>
<dbReference type="InterPro" id="IPR050789">
    <property type="entry name" value="Diverse_Enzym_Activities"/>
</dbReference>
<feature type="domain" description="Beta-lactamase-related" evidence="2">
    <location>
        <begin position="47"/>
        <end position="192"/>
    </location>
</feature>
<name>A0A382X0J6_9ZZZZ</name>
<evidence type="ECO:0000256" key="1">
    <source>
        <dbReference type="ARBA" id="ARBA00022801"/>
    </source>
</evidence>
<proteinExistence type="predicted"/>
<dbReference type="EMBL" id="UINC01163832">
    <property type="protein sequence ID" value="SVD64350.1"/>
    <property type="molecule type" value="Genomic_DNA"/>
</dbReference>
<feature type="non-terminal residue" evidence="3">
    <location>
        <position position="192"/>
    </location>
</feature>
<sequence>VLQNKNFSHRFADYGRLLYLVLLFCPVVLLGQETPQVIDLQHLNGIDTVIFDRIEAGDLPGAVVLITHRGETIYRKAFGHRSLRPLVEPMTVDTIFDLASLTKVIATAPSVMALVEEGVIRLRDPVSRYVPGFERYGKEAVTIEHLLTHMSGLRPDFPLEQEFEGVETAVQRATEELLEAPPGERFIYSDIN</sequence>
<feature type="non-terminal residue" evidence="3">
    <location>
        <position position="1"/>
    </location>
</feature>
<dbReference type="AlphaFoldDB" id="A0A382X0J6"/>
<gene>
    <name evidence="3" type="ORF">METZ01_LOCUS417204</name>
</gene>
<dbReference type="SUPFAM" id="SSF56601">
    <property type="entry name" value="beta-lactamase/transpeptidase-like"/>
    <property type="match status" value="1"/>
</dbReference>
<keyword evidence="1" id="KW-0378">Hydrolase</keyword>
<evidence type="ECO:0000313" key="3">
    <source>
        <dbReference type="EMBL" id="SVD64350.1"/>
    </source>
</evidence>
<dbReference type="PANTHER" id="PTHR43283:SF11">
    <property type="entry name" value="BETA-LACTAMASE-RELATED DOMAIN-CONTAINING PROTEIN"/>
    <property type="match status" value="1"/>
</dbReference>
<dbReference type="Pfam" id="PF00144">
    <property type="entry name" value="Beta-lactamase"/>
    <property type="match status" value="1"/>
</dbReference>
<dbReference type="InterPro" id="IPR001466">
    <property type="entry name" value="Beta-lactam-related"/>
</dbReference>
<reference evidence="3" key="1">
    <citation type="submission" date="2018-05" db="EMBL/GenBank/DDBJ databases">
        <authorList>
            <person name="Lanie J.A."/>
            <person name="Ng W.-L."/>
            <person name="Kazmierczak K.M."/>
            <person name="Andrzejewski T.M."/>
            <person name="Davidsen T.M."/>
            <person name="Wayne K.J."/>
            <person name="Tettelin H."/>
            <person name="Glass J.I."/>
            <person name="Rusch D."/>
            <person name="Podicherti R."/>
            <person name="Tsui H.-C.T."/>
            <person name="Winkler M.E."/>
        </authorList>
    </citation>
    <scope>NUCLEOTIDE SEQUENCE</scope>
</reference>
<organism evidence="3">
    <name type="scientific">marine metagenome</name>
    <dbReference type="NCBI Taxonomy" id="408172"/>
    <lineage>
        <taxon>unclassified sequences</taxon>
        <taxon>metagenomes</taxon>
        <taxon>ecological metagenomes</taxon>
    </lineage>
</organism>
<dbReference type="PANTHER" id="PTHR43283">
    <property type="entry name" value="BETA-LACTAMASE-RELATED"/>
    <property type="match status" value="1"/>
</dbReference>
<evidence type="ECO:0000259" key="2">
    <source>
        <dbReference type="Pfam" id="PF00144"/>
    </source>
</evidence>
<dbReference type="Gene3D" id="3.40.710.10">
    <property type="entry name" value="DD-peptidase/beta-lactamase superfamily"/>
    <property type="match status" value="1"/>
</dbReference>